<feature type="non-terminal residue" evidence="2">
    <location>
        <position position="130"/>
    </location>
</feature>
<organism evidence="2 3">
    <name type="scientific">Fusobacterium necrophorum</name>
    <dbReference type="NCBI Taxonomy" id="859"/>
    <lineage>
        <taxon>Bacteria</taxon>
        <taxon>Fusobacteriati</taxon>
        <taxon>Fusobacteriota</taxon>
        <taxon>Fusobacteriia</taxon>
        <taxon>Fusobacteriales</taxon>
        <taxon>Fusobacteriaceae</taxon>
        <taxon>Fusobacterium</taxon>
    </lineage>
</organism>
<comment type="caution">
    <text evidence="2">The sequence shown here is derived from an EMBL/GenBank/DDBJ whole genome shotgun (WGS) entry which is preliminary data.</text>
</comment>
<dbReference type="InterPro" id="IPR046453">
    <property type="entry name" value="GpA_ATPase"/>
</dbReference>
<dbReference type="Pfam" id="PF05876">
    <property type="entry name" value="GpA_ATPase"/>
    <property type="match status" value="1"/>
</dbReference>
<name>A0A4Q2KRI5_9FUSO</name>
<dbReference type="RefSeq" id="WP_187107191.1">
    <property type="nucleotide sequence ID" value="NZ_SBAP01000081.1"/>
</dbReference>
<sequence length="130" mass="14425">LMVQPTDDNAIAYSKERIGPMIRDTPSLRKLVKDPNQKNSGNTLSHKTFFGGFIAFVGTFRENKLASRPIRLLLCDEVDRYAKSSGNEGSPLELAKKRTTTFVGIDKRIITGTPTVKGNSEIEMEYDAST</sequence>
<dbReference type="Proteomes" id="UP000289216">
    <property type="component" value="Unassembled WGS sequence"/>
</dbReference>
<dbReference type="AlphaFoldDB" id="A0A4Q2KRI5"/>
<protein>
    <submittedName>
        <fullName evidence="2">Phage terminase large subunit family protein</fullName>
    </submittedName>
</protein>
<gene>
    <name evidence="2" type="ORF">EPT53_10230</name>
</gene>
<dbReference type="EMBL" id="SBAP01000081">
    <property type="protein sequence ID" value="RXZ68054.1"/>
    <property type="molecule type" value="Genomic_DNA"/>
</dbReference>
<evidence type="ECO:0000259" key="1">
    <source>
        <dbReference type="Pfam" id="PF05876"/>
    </source>
</evidence>
<dbReference type="GO" id="GO:0016887">
    <property type="term" value="F:ATP hydrolysis activity"/>
    <property type="evidence" value="ECO:0007669"/>
    <property type="project" value="InterPro"/>
</dbReference>
<feature type="non-terminal residue" evidence="2">
    <location>
        <position position="1"/>
    </location>
</feature>
<evidence type="ECO:0000313" key="2">
    <source>
        <dbReference type="EMBL" id="RXZ68054.1"/>
    </source>
</evidence>
<reference evidence="2 3" key="1">
    <citation type="submission" date="2019-01" db="EMBL/GenBank/DDBJ databases">
        <title>Fusobacterium necrophorum Isolated From the Uterus of Dairy Cows.</title>
        <authorList>
            <person name="Francis A.M."/>
        </authorList>
    </citation>
    <scope>NUCLEOTIDE SEQUENCE [LARGE SCALE GENOMIC DNA]</scope>
    <source>
        <strain evidence="2 3">KG35</strain>
    </source>
</reference>
<proteinExistence type="predicted"/>
<feature type="domain" description="Phage terminase large subunit GpA ATPase" evidence="1">
    <location>
        <begin position="1"/>
        <end position="129"/>
    </location>
</feature>
<accession>A0A4Q2KRI5</accession>
<evidence type="ECO:0000313" key="3">
    <source>
        <dbReference type="Proteomes" id="UP000289216"/>
    </source>
</evidence>